<accession>A0A6G0TRS9</accession>
<gene>
    <name evidence="1" type="ORF">AGLY_006703</name>
</gene>
<dbReference type="Proteomes" id="UP000475862">
    <property type="component" value="Unassembled WGS sequence"/>
</dbReference>
<evidence type="ECO:0000313" key="2">
    <source>
        <dbReference type="Proteomes" id="UP000475862"/>
    </source>
</evidence>
<name>A0A6G0TRS9_APHGL</name>
<dbReference type="EMBL" id="VYZN01000018">
    <property type="protein sequence ID" value="KAE9537680.1"/>
    <property type="molecule type" value="Genomic_DNA"/>
</dbReference>
<proteinExistence type="predicted"/>
<keyword evidence="2" id="KW-1185">Reference proteome</keyword>
<dbReference type="AlphaFoldDB" id="A0A6G0TRS9"/>
<reference evidence="1 2" key="1">
    <citation type="submission" date="2019-08" db="EMBL/GenBank/DDBJ databases">
        <title>The genome of the soybean aphid Biotype 1, its phylome, world population structure and adaptation to the North American continent.</title>
        <authorList>
            <person name="Giordano R."/>
            <person name="Donthu R.K."/>
            <person name="Hernandez A.G."/>
            <person name="Wright C.L."/>
            <person name="Zimin A.V."/>
        </authorList>
    </citation>
    <scope>NUCLEOTIDE SEQUENCE [LARGE SCALE GENOMIC DNA]</scope>
    <source>
        <tissue evidence="1">Whole aphids</tissue>
    </source>
</reference>
<organism evidence="1 2">
    <name type="scientific">Aphis glycines</name>
    <name type="common">Soybean aphid</name>
    <dbReference type="NCBI Taxonomy" id="307491"/>
    <lineage>
        <taxon>Eukaryota</taxon>
        <taxon>Metazoa</taxon>
        <taxon>Ecdysozoa</taxon>
        <taxon>Arthropoda</taxon>
        <taxon>Hexapoda</taxon>
        <taxon>Insecta</taxon>
        <taxon>Pterygota</taxon>
        <taxon>Neoptera</taxon>
        <taxon>Paraneoptera</taxon>
        <taxon>Hemiptera</taxon>
        <taxon>Sternorrhyncha</taxon>
        <taxon>Aphidomorpha</taxon>
        <taxon>Aphidoidea</taxon>
        <taxon>Aphididae</taxon>
        <taxon>Aphidini</taxon>
        <taxon>Aphis</taxon>
        <taxon>Aphis</taxon>
    </lineage>
</organism>
<protein>
    <submittedName>
        <fullName evidence="1">Uncharacterized protein</fullName>
    </submittedName>
</protein>
<sequence length="1168" mass="135321">MSVITICKAVEEMNTFKNQPNTKIINAPTLTKLSEKTSVTVPSTSSVQSNQILLINNAEGQPVSGILLPSNHFMLKLNQNQHQPESDPDDNTERESTSKYFSMNKSEKKMFRETFFRTLLDFMHEIVKDGRIVSSSDHIWERVASKLDNILKPKSIYNRFILNKHSCRTRLIEAYLKDPKSQTTDISILNHMMKTDMHHEVVEKRPGHVDNETFYDALFVFKDKVLKDGEVAPSVDSVWNQISAHLNYALKPNSIYLRFKRNTHNCHKKLLTHCKLDPSKAKTYDVPSRKFVPSVEKLQNKVKKKSLKFEDSSKFFKALYTHRKKIIQNGSIARYNNSVWNEVAKMIDYALQPSDVHSKFIRNHDLCQTKLIEACKEDENFTPLVVPKLNKPNSVSDEAFFSVLCKYRDDILQNGSEIAKFSNPVWTQISRDLNDTLKPATVYFRVTRNSQLCLNRLLKPTGLLTDNTYKDTINKDQFFETICLYKYSIMNGDHVVDLSDPVWNEISLRLNSELSPEVIYDTISKDKDLCKTKMIQALKTERSVFSGEQPEVSENMTELTPIVECNISNESNDDFIEVINEFKDSILLANGQIALKDDPVWKQISSRLKDLNADDVYSYIINDYKNCRTRLFGNTSVPKNDLFEAIFAHRQSVINNNIIANINNGVWTKISQKINYALKPRDIYMRFIKDIDGCRTKLLKYSKKDFCRSQGIDKDKFLDVIINHKDSILKNGTHAKPSDPIWREIASKLNFLVKPLTLYNNFMLNRHNCQQKLLEACEKDKNEVISSPISSKITSQMDHDYTKGDADTSFEDLISMRQKVGYVQENDFIGACIVFKNRLVKNNCIVPSTDNVWNDISKHLNYAIKAKTAYLRFKRNTHNCQGKLFGNFQLNDVLHEVDEESHSVEDQSIEDEMFFDAISIFKHSIINNGVFAMESSPVWLDVSNLMNNLLSPDEAFWKFRQNSDSCRTKLIKKCLADWTNEPSSVIKNRIQVIKSKETSWRETLKFEQTARMDKRNYTKTSNLSDDVFYDAIYKYKNDIFHNDLIASCTSPVWTAIAKELNNEMEPSSVYLRFRNNMTKCNLKFAEAAQRHNSYQLKQKHSQVKKQKLLLIEDNSNESCDQHMVIDNDDEEIIEIDSDTEQCKIKDYRLIHKTIPREIELQTVKHKNK</sequence>
<comment type="caution">
    <text evidence="1">The sequence shown here is derived from an EMBL/GenBank/DDBJ whole genome shotgun (WGS) entry which is preliminary data.</text>
</comment>
<dbReference type="OrthoDB" id="6584559at2759"/>
<evidence type="ECO:0000313" key="1">
    <source>
        <dbReference type="EMBL" id="KAE9537680.1"/>
    </source>
</evidence>